<evidence type="ECO:0000259" key="1">
    <source>
        <dbReference type="Pfam" id="PF07238"/>
    </source>
</evidence>
<feature type="domain" description="PilZ" evidence="1">
    <location>
        <begin position="8"/>
        <end position="119"/>
    </location>
</feature>
<dbReference type="SUPFAM" id="SSF141371">
    <property type="entry name" value="PilZ domain-like"/>
    <property type="match status" value="1"/>
</dbReference>
<accession>A0A419F4E3</accession>
<dbReference type="InterPro" id="IPR009875">
    <property type="entry name" value="PilZ_domain"/>
</dbReference>
<gene>
    <name evidence="2" type="ORF">C4532_04465</name>
</gene>
<dbReference type="Pfam" id="PF07238">
    <property type="entry name" value="PilZ"/>
    <property type="match status" value="1"/>
</dbReference>
<sequence>MVGEPKPERRKQPRVKGTVGLTVGAQPHLDGVQVKDISLSGISFRMERPIEFMTRLMMHMVFPNRSSPDGQSFMYGSIQCEGAVVRCAPVSDDNGNQYEIAVFFTHLEEAARKAIQDYVGMCS</sequence>
<evidence type="ECO:0000313" key="3">
    <source>
        <dbReference type="Proteomes" id="UP000285961"/>
    </source>
</evidence>
<dbReference type="Proteomes" id="UP000285961">
    <property type="component" value="Unassembled WGS sequence"/>
</dbReference>
<reference evidence="2 3" key="1">
    <citation type="journal article" date="2017" name="ISME J.">
        <title>Energy and carbon metabolisms in a deep terrestrial subsurface fluid microbial community.</title>
        <authorList>
            <person name="Momper L."/>
            <person name="Jungbluth S.P."/>
            <person name="Lee M.D."/>
            <person name="Amend J.P."/>
        </authorList>
    </citation>
    <scope>NUCLEOTIDE SEQUENCE [LARGE SCALE GENOMIC DNA]</scope>
    <source>
        <strain evidence="2">SURF_17</strain>
    </source>
</reference>
<organism evidence="2 3">
    <name type="scientific">Candidatus Abyssobacteria bacterium SURF_17</name>
    <dbReference type="NCBI Taxonomy" id="2093361"/>
    <lineage>
        <taxon>Bacteria</taxon>
        <taxon>Pseudomonadati</taxon>
        <taxon>Candidatus Hydrogenedentota</taxon>
        <taxon>Candidatus Abyssobacteria</taxon>
    </lineage>
</organism>
<dbReference type="GO" id="GO:0035438">
    <property type="term" value="F:cyclic-di-GMP binding"/>
    <property type="evidence" value="ECO:0007669"/>
    <property type="project" value="InterPro"/>
</dbReference>
<proteinExistence type="predicted"/>
<name>A0A419F4E3_9BACT</name>
<dbReference type="AlphaFoldDB" id="A0A419F4E3"/>
<comment type="caution">
    <text evidence="2">The sequence shown here is derived from an EMBL/GenBank/DDBJ whole genome shotgun (WGS) entry which is preliminary data.</text>
</comment>
<dbReference type="EMBL" id="QZKI01000028">
    <property type="protein sequence ID" value="RJP73364.1"/>
    <property type="molecule type" value="Genomic_DNA"/>
</dbReference>
<dbReference type="Gene3D" id="2.40.10.220">
    <property type="entry name" value="predicted glycosyltransferase like domains"/>
    <property type="match status" value="1"/>
</dbReference>
<protein>
    <submittedName>
        <fullName evidence="2">PilZ domain-containing protein</fullName>
    </submittedName>
</protein>
<evidence type="ECO:0000313" key="2">
    <source>
        <dbReference type="EMBL" id="RJP73364.1"/>
    </source>
</evidence>